<evidence type="ECO:0000313" key="2">
    <source>
        <dbReference type="Proteomes" id="UP000318801"/>
    </source>
</evidence>
<dbReference type="RefSeq" id="WP_141150304.1">
    <property type="nucleotide sequence ID" value="NZ_VHLG01000012.1"/>
</dbReference>
<accession>A0A506U5E4</accession>
<protein>
    <submittedName>
        <fullName evidence="1">Uncharacterized protein</fullName>
    </submittedName>
</protein>
<comment type="caution">
    <text evidence="1">The sequence shown here is derived from an EMBL/GenBank/DDBJ whole genome shotgun (WGS) entry which is preliminary data.</text>
</comment>
<dbReference type="Proteomes" id="UP000318801">
    <property type="component" value="Unassembled WGS sequence"/>
</dbReference>
<reference evidence="1 2" key="1">
    <citation type="submission" date="2019-06" db="EMBL/GenBank/DDBJ databases">
        <authorList>
            <person name="Li M."/>
        </authorList>
    </citation>
    <scope>NUCLEOTIDE SEQUENCE [LARGE SCALE GENOMIC DNA]</scope>
    <source>
        <strain evidence="1 2">BGMRC2036</strain>
    </source>
</reference>
<dbReference type="EMBL" id="VHLG01000012">
    <property type="protein sequence ID" value="TPW28586.1"/>
    <property type="molecule type" value="Genomic_DNA"/>
</dbReference>
<organism evidence="1 2">
    <name type="scientific">Martelella alba</name>
    <dbReference type="NCBI Taxonomy" id="2590451"/>
    <lineage>
        <taxon>Bacteria</taxon>
        <taxon>Pseudomonadati</taxon>
        <taxon>Pseudomonadota</taxon>
        <taxon>Alphaproteobacteria</taxon>
        <taxon>Hyphomicrobiales</taxon>
        <taxon>Aurantimonadaceae</taxon>
        <taxon>Martelella</taxon>
    </lineage>
</organism>
<evidence type="ECO:0000313" key="1">
    <source>
        <dbReference type="EMBL" id="TPW28586.1"/>
    </source>
</evidence>
<sequence>MDELLKKIEAYCREVGVAETTFGKRVVNDGKLVARLRSGKTISLSTFNRILLVLDEGRVGVAK</sequence>
<dbReference type="AlphaFoldDB" id="A0A506U5E4"/>
<name>A0A506U5E4_9HYPH</name>
<dbReference type="OrthoDB" id="7376608at2"/>
<proteinExistence type="predicted"/>
<gene>
    <name evidence="1" type="ORF">FJU08_17435</name>
</gene>
<keyword evidence="2" id="KW-1185">Reference proteome</keyword>